<accession>A0A3P7QET7</accession>
<reference evidence="1 2" key="1">
    <citation type="submission" date="2018-11" db="EMBL/GenBank/DDBJ databases">
        <authorList>
            <consortium name="Pathogen Informatics"/>
        </authorList>
    </citation>
    <scope>NUCLEOTIDE SEQUENCE [LARGE SCALE GENOMIC DNA]</scope>
</reference>
<proteinExistence type="predicted"/>
<organism evidence="1 2">
    <name type="scientific">Dibothriocephalus latus</name>
    <name type="common">Fish tapeworm</name>
    <name type="synonym">Diphyllobothrium latum</name>
    <dbReference type="NCBI Taxonomy" id="60516"/>
    <lineage>
        <taxon>Eukaryota</taxon>
        <taxon>Metazoa</taxon>
        <taxon>Spiralia</taxon>
        <taxon>Lophotrochozoa</taxon>
        <taxon>Platyhelminthes</taxon>
        <taxon>Cestoda</taxon>
        <taxon>Eucestoda</taxon>
        <taxon>Diphyllobothriidea</taxon>
        <taxon>Diphyllobothriidae</taxon>
        <taxon>Dibothriocephalus</taxon>
    </lineage>
</organism>
<dbReference type="PROSITE" id="PS51257">
    <property type="entry name" value="PROKAR_LIPOPROTEIN"/>
    <property type="match status" value="1"/>
</dbReference>
<keyword evidence="2" id="KW-1185">Reference proteome</keyword>
<dbReference type="AlphaFoldDB" id="A0A3P7QET7"/>
<protein>
    <submittedName>
        <fullName evidence="1">Uncharacterized protein</fullName>
    </submittedName>
</protein>
<evidence type="ECO:0000313" key="1">
    <source>
        <dbReference type="EMBL" id="VDN28939.1"/>
    </source>
</evidence>
<dbReference type="Proteomes" id="UP000281553">
    <property type="component" value="Unassembled WGS sequence"/>
</dbReference>
<gene>
    <name evidence="1" type="ORF">DILT_LOCUS15273</name>
</gene>
<dbReference type="EMBL" id="UYRU01078221">
    <property type="protein sequence ID" value="VDN28939.1"/>
    <property type="molecule type" value="Genomic_DNA"/>
</dbReference>
<sequence>MAGIAKYAFALTVFLGGLACGIGAAPSIRVKSVRLRPEKEVYLSGDVIFHCEVVKDENGFQSIKSAPLQVRYHRNGKVWKDTGSPKRNVQLMYVDNTDMVDVVCYIQTQSTPSKVIKYKAVEKPPVFVLVPNKPTYGIGERIMACRIIHTGGNIEENCPFYMEVIDSITKQIIWDSISYVRTAEVPWIMREYKSLLRITCKGGEMEVGPKTIEVTSECTKVNAFGRRPFK</sequence>
<dbReference type="OrthoDB" id="10506060at2759"/>
<name>A0A3P7QET7_DIBLA</name>
<evidence type="ECO:0000313" key="2">
    <source>
        <dbReference type="Proteomes" id="UP000281553"/>
    </source>
</evidence>